<organism evidence="1 2">
    <name type="scientific">Thermanaeromonas toyohensis ToBE</name>
    <dbReference type="NCBI Taxonomy" id="698762"/>
    <lineage>
        <taxon>Bacteria</taxon>
        <taxon>Bacillati</taxon>
        <taxon>Bacillota</taxon>
        <taxon>Clostridia</taxon>
        <taxon>Neomoorellales</taxon>
        <taxon>Neomoorellaceae</taxon>
        <taxon>Thermanaeromonas</taxon>
    </lineage>
</organism>
<protein>
    <recommendedName>
        <fullName evidence="3">FAD:protein FMN transferase</fullName>
    </recommendedName>
</protein>
<dbReference type="AlphaFoldDB" id="A0A1W1VJG0"/>
<gene>
    <name evidence="1" type="ORF">SAMN00808754_0845</name>
</gene>
<keyword evidence="2" id="KW-1185">Reference proteome</keyword>
<sequence length="285" mass="30954">MWRHIDTYRCFIDCGPVQMSVLAERQGRPLSPNLWDEVEGRIKRCLASLKHYLPEARKPWPKAQPQRKWPKILQIMFEAVRATGDPTLTSMAAVAGSFAWVVREFLVEEGATKVLINNGGDIALYLAQGESTRVGIVPRLGLKPTHYIEVKDSDGIGGIATSGFGGRSFTLGIADAAVAIASTAPLADALATILGNAVNAEHPEIKRKPARELDPASDLGSLPVTTWVGNLPLSIVEEALEKGYQKAIELYHKSLLKGAVLILKGIVRQLPEGVAHRINENSILA</sequence>
<dbReference type="Gene3D" id="3.10.520.10">
    <property type="entry name" value="ApbE-like domains"/>
    <property type="match status" value="1"/>
</dbReference>
<reference evidence="1 2" key="1">
    <citation type="submission" date="2017-04" db="EMBL/GenBank/DDBJ databases">
        <authorList>
            <person name="Afonso C.L."/>
            <person name="Miller P.J."/>
            <person name="Scott M.A."/>
            <person name="Spackman E."/>
            <person name="Goraichik I."/>
            <person name="Dimitrov K.M."/>
            <person name="Suarez D.L."/>
            <person name="Swayne D.E."/>
        </authorList>
    </citation>
    <scope>NUCLEOTIDE SEQUENCE [LARGE SCALE GENOMIC DNA]</scope>
    <source>
        <strain evidence="1 2">ToBE</strain>
    </source>
</reference>
<dbReference type="InterPro" id="IPR003374">
    <property type="entry name" value="ApbE-like_sf"/>
</dbReference>
<accession>A0A1W1VJG0</accession>
<proteinExistence type="predicted"/>
<name>A0A1W1VJG0_9FIRM</name>
<evidence type="ECO:0008006" key="3">
    <source>
        <dbReference type="Google" id="ProtNLM"/>
    </source>
</evidence>
<dbReference type="Proteomes" id="UP000192569">
    <property type="component" value="Chromosome I"/>
</dbReference>
<dbReference type="EMBL" id="LT838272">
    <property type="protein sequence ID" value="SMB93370.1"/>
    <property type="molecule type" value="Genomic_DNA"/>
</dbReference>
<dbReference type="SUPFAM" id="SSF143631">
    <property type="entry name" value="ApbE-like"/>
    <property type="match status" value="1"/>
</dbReference>
<dbReference type="RefSeq" id="WP_084664338.1">
    <property type="nucleotide sequence ID" value="NZ_LT838272.1"/>
</dbReference>
<evidence type="ECO:0000313" key="1">
    <source>
        <dbReference type="EMBL" id="SMB93370.1"/>
    </source>
</evidence>
<dbReference type="OrthoDB" id="9814719at2"/>
<evidence type="ECO:0000313" key="2">
    <source>
        <dbReference type="Proteomes" id="UP000192569"/>
    </source>
</evidence>
<dbReference type="STRING" id="698762.SAMN00808754_0845"/>